<dbReference type="InterPro" id="IPR050721">
    <property type="entry name" value="Trk_Ktr_HKT_K-transport"/>
</dbReference>
<accession>A0A0H3BJH1</accession>
<evidence type="ECO:0000313" key="2">
    <source>
        <dbReference type="EMBL" id="ACD70451.1"/>
    </source>
</evidence>
<dbReference type="PANTHER" id="PTHR43833:SF7">
    <property type="entry name" value="KTR SYSTEM POTASSIUM UPTAKE PROTEIN C"/>
    <property type="match status" value="1"/>
</dbReference>
<dbReference type="InterPro" id="IPR003148">
    <property type="entry name" value="RCK_N"/>
</dbReference>
<dbReference type="Gene3D" id="3.30.70.1450">
    <property type="entry name" value="Regulator of K+ conductance, C-terminal domain"/>
    <property type="match status" value="1"/>
</dbReference>
<evidence type="ECO:0000259" key="1">
    <source>
        <dbReference type="PROSITE" id="PS51202"/>
    </source>
</evidence>
<dbReference type="InterPro" id="IPR036721">
    <property type="entry name" value="RCK_C_sf"/>
</dbReference>
<dbReference type="Proteomes" id="UP000001202">
    <property type="component" value="Chromosome"/>
</dbReference>
<protein>
    <recommendedName>
        <fullName evidence="1">RCK C-terminal domain-containing protein</fullName>
    </recommendedName>
</protein>
<dbReference type="SUPFAM" id="SSF51735">
    <property type="entry name" value="NAD(P)-binding Rossmann-fold domains"/>
    <property type="match status" value="1"/>
</dbReference>
<dbReference type="GO" id="GO:0006813">
    <property type="term" value="P:potassium ion transport"/>
    <property type="evidence" value="ECO:0007669"/>
    <property type="project" value="InterPro"/>
</dbReference>
<name>A0A0H3BJH1_TREPS</name>
<dbReference type="GO" id="GO:0008324">
    <property type="term" value="F:monoatomic cation transmembrane transporter activity"/>
    <property type="evidence" value="ECO:0007669"/>
    <property type="project" value="InterPro"/>
</dbReference>
<dbReference type="EMBL" id="CP000805">
    <property type="protein sequence ID" value="ACD70451.1"/>
    <property type="molecule type" value="Genomic_DNA"/>
</dbReference>
<dbReference type="Pfam" id="PF02080">
    <property type="entry name" value="TrkA_C"/>
    <property type="match status" value="1"/>
</dbReference>
<dbReference type="RefSeq" id="WP_010881473.1">
    <property type="nucleotide sequence ID" value="NC_010741.1"/>
</dbReference>
<dbReference type="Pfam" id="PF02254">
    <property type="entry name" value="TrkA_N"/>
    <property type="match status" value="1"/>
</dbReference>
<feature type="domain" description="RCK C-terminal" evidence="1">
    <location>
        <begin position="134"/>
        <end position="220"/>
    </location>
</feature>
<reference evidence="2 3" key="1">
    <citation type="journal article" date="2008" name="BMC Microbiol.">
        <title>Complete genome sequence of Treponema pallidum ssp. pallidum strain SS14 determined with oligonucleotide arrays.</title>
        <authorList>
            <person name="Matejkova P."/>
            <person name="Strouhal M."/>
            <person name="Smajs D."/>
            <person name="Norris S.J."/>
            <person name="Palzkill T."/>
            <person name="Petrosino J.F."/>
            <person name="Sodergren E."/>
            <person name="Norton J.E."/>
            <person name="Singh J."/>
            <person name="Richmond T.A."/>
            <person name="Molla M.N."/>
            <person name="Albert T.J."/>
            <person name="Weinstock G.M."/>
        </authorList>
    </citation>
    <scope>NUCLEOTIDE SEQUENCE [LARGE SCALE GENOMIC DNA]</scope>
    <source>
        <strain evidence="2 3">SS14</strain>
    </source>
</reference>
<evidence type="ECO:0000313" key="3">
    <source>
        <dbReference type="Proteomes" id="UP000001202"/>
    </source>
</evidence>
<dbReference type="Gene3D" id="3.40.50.720">
    <property type="entry name" value="NAD(P)-binding Rossmann-like Domain"/>
    <property type="match status" value="1"/>
</dbReference>
<organism evidence="2 3">
    <name type="scientific">Treponema pallidum subsp. pallidum (strain SS14)</name>
    <dbReference type="NCBI Taxonomy" id="455434"/>
    <lineage>
        <taxon>Bacteria</taxon>
        <taxon>Pseudomonadati</taxon>
        <taxon>Spirochaetota</taxon>
        <taxon>Spirochaetia</taxon>
        <taxon>Spirochaetales</taxon>
        <taxon>Treponemataceae</taxon>
        <taxon>Treponema</taxon>
    </lineage>
</organism>
<dbReference type="InterPro" id="IPR006037">
    <property type="entry name" value="RCK_C"/>
</dbReference>
<dbReference type="PROSITE" id="PS51202">
    <property type="entry name" value="RCK_C"/>
    <property type="match status" value="1"/>
</dbReference>
<proteinExistence type="predicted"/>
<dbReference type="PATRIC" id="fig|455434.6.peg.19"/>
<dbReference type="InterPro" id="IPR036291">
    <property type="entry name" value="NAD(P)-bd_dom_sf"/>
</dbReference>
<gene>
    <name evidence="2" type="ordered locus">TPASS_0024</name>
</gene>
<dbReference type="GeneID" id="93875822"/>
<dbReference type="AlphaFoldDB" id="A0A0H3BJH1"/>
<dbReference type="SUPFAM" id="SSF116726">
    <property type="entry name" value="TrkA C-terminal domain-like"/>
    <property type="match status" value="1"/>
</dbReference>
<dbReference type="PANTHER" id="PTHR43833">
    <property type="entry name" value="POTASSIUM CHANNEL PROTEIN 2-RELATED-RELATED"/>
    <property type="match status" value="1"/>
</dbReference>
<dbReference type="KEGG" id="tpp:TPASS_0024"/>
<sequence>MKRFALIGLGDFGLSMLKELLKLTNNIVLLDRDRTLVETYRSRVRIVRAIDVLDEFTLCKMIPQDINAAVIDLGVKIESSIMITTFLKKLEIADIVVKAYSAEQGHILSSVGATHVVLPDREAAKKVTPMIAFDLLFNFMPLSAQLAIAEMAVHEDYVGRTLREVDVRKNFSLNIIAIRKRDAEDFCFINDPEYCFEANDVLLVAGSHKDIYAQSQDKLAHTHSFSDFFKQWFLTS</sequence>